<protein>
    <recommendedName>
        <fullName evidence="3">HK97 gp10 family phage protein</fullName>
    </recommendedName>
</protein>
<reference evidence="1 2" key="1">
    <citation type="submission" date="2017-01" db="EMBL/GenBank/DDBJ databases">
        <title>Planococcus faecalis genome complete sequence.</title>
        <authorList>
            <person name="Lee P.C."/>
        </authorList>
    </citation>
    <scope>NUCLEOTIDE SEQUENCE [LARGE SCALE GENOMIC DNA]</scope>
    <source>
        <strain evidence="1 2">AJ003</strain>
    </source>
</reference>
<proteinExistence type="predicted"/>
<dbReference type="Proteomes" id="UP000189661">
    <property type="component" value="Chromosome"/>
</dbReference>
<evidence type="ECO:0000313" key="1">
    <source>
        <dbReference type="EMBL" id="AQU79721.1"/>
    </source>
</evidence>
<evidence type="ECO:0008006" key="3">
    <source>
        <dbReference type="Google" id="ProtNLM"/>
    </source>
</evidence>
<organism evidence="1 2">
    <name type="scientific">Planococcus faecalis</name>
    <dbReference type="NCBI Taxonomy" id="1598147"/>
    <lineage>
        <taxon>Bacteria</taxon>
        <taxon>Bacillati</taxon>
        <taxon>Bacillota</taxon>
        <taxon>Bacilli</taxon>
        <taxon>Bacillales</taxon>
        <taxon>Caryophanaceae</taxon>
        <taxon>Planococcus</taxon>
    </lineage>
</organism>
<gene>
    <name evidence="1" type="ORF">AJGP001_10795</name>
</gene>
<keyword evidence="2" id="KW-1185">Reference proteome</keyword>
<dbReference type="EMBL" id="CP019401">
    <property type="protein sequence ID" value="AQU79721.1"/>
    <property type="molecule type" value="Genomic_DNA"/>
</dbReference>
<name>A0ABM6IVI9_9BACL</name>
<accession>A0ABM6IVI9</accession>
<dbReference type="RefSeq" id="WP_078080536.1">
    <property type="nucleotide sequence ID" value="NZ_CP019401.1"/>
</dbReference>
<evidence type="ECO:0000313" key="2">
    <source>
        <dbReference type="Proteomes" id="UP000189661"/>
    </source>
</evidence>
<sequence>MTNLENGPLFRQLLLKTPSDITDGAINGLHEALDDWVKRARPKAPEDIGFLRSEMKTQIDIGKFEGTLLSNSYKRGFNYAYFLHEVGSRRGYRPKKAGTSLTWLEDTMDEARSRDIVEREIERNLDTKWR</sequence>